<dbReference type="EMBL" id="LGRX02032810">
    <property type="protein sequence ID" value="KAK3243504.1"/>
    <property type="molecule type" value="Genomic_DNA"/>
</dbReference>
<keyword evidence="4" id="KW-1185">Reference proteome</keyword>
<feature type="transmembrane region" description="Helical" evidence="1">
    <location>
        <begin position="156"/>
        <end position="173"/>
    </location>
</feature>
<dbReference type="InterPro" id="IPR036397">
    <property type="entry name" value="RNaseH_sf"/>
</dbReference>
<comment type="caution">
    <text evidence="3">The sequence shown here is derived from an EMBL/GenBank/DDBJ whole genome shotgun (WGS) entry which is preliminary data.</text>
</comment>
<feature type="transmembrane region" description="Helical" evidence="1">
    <location>
        <begin position="185"/>
        <end position="207"/>
    </location>
</feature>
<keyword evidence="1" id="KW-1133">Transmembrane helix</keyword>
<dbReference type="Gene3D" id="3.30.420.10">
    <property type="entry name" value="Ribonuclease H-like superfamily/Ribonuclease H"/>
    <property type="match status" value="1"/>
</dbReference>
<keyword evidence="1" id="KW-0812">Transmembrane</keyword>
<evidence type="ECO:0000313" key="3">
    <source>
        <dbReference type="EMBL" id="KAK3243504.1"/>
    </source>
</evidence>
<feature type="transmembrane region" description="Helical" evidence="1">
    <location>
        <begin position="219"/>
        <end position="240"/>
    </location>
</feature>
<evidence type="ECO:0000313" key="4">
    <source>
        <dbReference type="Proteomes" id="UP001190700"/>
    </source>
</evidence>
<dbReference type="PANTHER" id="PTHR37984">
    <property type="entry name" value="PROTEIN CBG26694"/>
    <property type="match status" value="1"/>
</dbReference>
<evidence type="ECO:0000256" key="1">
    <source>
        <dbReference type="SAM" id="Phobius"/>
    </source>
</evidence>
<dbReference type="PROSITE" id="PS50994">
    <property type="entry name" value="INTEGRASE"/>
    <property type="match status" value="1"/>
</dbReference>
<reference evidence="3 4" key="1">
    <citation type="journal article" date="2015" name="Genome Biol. Evol.">
        <title>Comparative Genomics of a Bacterivorous Green Alga Reveals Evolutionary Causalities and Consequences of Phago-Mixotrophic Mode of Nutrition.</title>
        <authorList>
            <person name="Burns J.A."/>
            <person name="Paasch A."/>
            <person name="Narechania A."/>
            <person name="Kim E."/>
        </authorList>
    </citation>
    <scope>NUCLEOTIDE SEQUENCE [LARGE SCALE GENOMIC DNA]</scope>
    <source>
        <strain evidence="3 4">PLY_AMNH</strain>
    </source>
</reference>
<dbReference type="GO" id="GO:0003676">
    <property type="term" value="F:nucleic acid binding"/>
    <property type="evidence" value="ECO:0007669"/>
    <property type="project" value="InterPro"/>
</dbReference>
<dbReference type="InterPro" id="IPR037185">
    <property type="entry name" value="EmrE-like"/>
</dbReference>
<keyword evidence="1" id="KW-0472">Membrane</keyword>
<accession>A0AAE0EX63</accession>
<feature type="transmembrane region" description="Helical" evidence="1">
    <location>
        <begin position="52"/>
        <end position="69"/>
    </location>
</feature>
<feature type="transmembrane region" description="Helical" evidence="1">
    <location>
        <begin position="90"/>
        <end position="107"/>
    </location>
</feature>
<dbReference type="InterPro" id="IPR012337">
    <property type="entry name" value="RNaseH-like_sf"/>
</dbReference>
<name>A0AAE0EX63_9CHLO</name>
<protein>
    <recommendedName>
        <fullName evidence="2">Integrase catalytic domain-containing protein</fullName>
    </recommendedName>
</protein>
<organism evidence="3 4">
    <name type="scientific">Cymbomonas tetramitiformis</name>
    <dbReference type="NCBI Taxonomy" id="36881"/>
    <lineage>
        <taxon>Eukaryota</taxon>
        <taxon>Viridiplantae</taxon>
        <taxon>Chlorophyta</taxon>
        <taxon>Pyramimonadophyceae</taxon>
        <taxon>Pyramimonadales</taxon>
        <taxon>Pyramimonadaceae</taxon>
        <taxon>Cymbomonas</taxon>
    </lineage>
</organism>
<feature type="domain" description="Integrase catalytic" evidence="2">
    <location>
        <begin position="301"/>
        <end position="472"/>
    </location>
</feature>
<feature type="transmembrane region" description="Helical" evidence="1">
    <location>
        <begin position="127"/>
        <end position="149"/>
    </location>
</feature>
<dbReference type="SUPFAM" id="SSF53098">
    <property type="entry name" value="Ribonuclease H-like"/>
    <property type="match status" value="1"/>
</dbReference>
<gene>
    <name evidence="3" type="ORF">CYMTET_46841</name>
</gene>
<evidence type="ECO:0000259" key="2">
    <source>
        <dbReference type="PROSITE" id="PS50994"/>
    </source>
</evidence>
<dbReference type="PANTHER" id="PTHR37984:SF5">
    <property type="entry name" value="PROTEIN NYNRIN-LIKE"/>
    <property type="match status" value="1"/>
</dbReference>
<dbReference type="InterPro" id="IPR001584">
    <property type="entry name" value="Integrase_cat-core"/>
</dbReference>
<dbReference type="Proteomes" id="UP001190700">
    <property type="component" value="Unassembled WGS sequence"/>
</dbReference>
<proteinExistence type="predicted"/>
<dbReference type="InterPro" id="IPR050951">
    <property type="entry name" value="Retrovirus_Pol_polyprotein"/>
</dbReference>
<feature type="transmembrane region" description="Helical" evidence="1">
    <location>
        <begin position="272"/>
        <end position="292"/>
    </location>
</feature>
<dbReference type="GO" id="GO:0015074">
    <property type="term" value="P:DNA integration"/>
    <property type="evidence" value="ECO:0007669"/>
    <property type="project" value="InterPro"/>
</dbReference>
<dbReference type="AlphaFoldDB" id="A0AAE0EX63"/>
<dbReference type="SUPFAM" id="SSF103481">
    <property type="entry name" value="Multidrug resistance efflux transporter EmrE"/>
    <property type="match status" value="1"/>
</dbReference>
<sequence length="477" mass="52739">MWGAVTSKITSGGKEERGIKDPAKLRAQVALPSSSDSIESPESTRSSWKDGVLGYASVCGLVFVWVFKAKLIQTFDFPASGLEFQFMTRYVNMAGYTVLLPIAWATRPPDLQSGSSQGNEHLRLTSLGVNTSLYNTQIVFTLLLSVAFLHEQLDDTKLAGTALFIIGSWLLALDVTRDTLSTNSPLGIFLVLTGALLYGVYQVAYVKKIQPSVTTPDRILLWTGLMGTPFVLLSPILYIVGPLQVKYDVGQGAGLLSSDTINLFLHNPDVHAYLLVSTGCSVGYMLLLLSAVRFRYRANFDKHAPHLNPLEVKGMYYRFSTDLARMPRKAKRNYQYGMVVVEHLFTKYVCLIPLHTKGPAETAQAFALHITARFGCLAEVLTDNGGEWEKDFAQLLKDNLIDHRTTSQSHPQSNGLSERVIRMTKAALTKACAQAGSIDKWDSFLPWIMLGYNATPQESTRLSPYALVYAQRPTLPP</sequence>